<feature type="binding site" evidence="9">
    <location>
        <position position="424"/>
    </location>
    <ligand>
        <name>Zn(2+)</name>
        <dbReference type="ChEBI" id="CHEBI:29105"/>
    </ligand>
</feature>
<dbReference type="PROSITE" id="PS00611">
    <property type="entry name" value="HISOL_DEHYDROGENASE"/>
    <property type="match status" value="1"/>
</dbReference>
<organism evidence="11 12">
    <name type="scientific">Candidatus Spyradenecus faecavium</name>
    <dbReference type="NCBI Taxonomy" id="2840947"/>
    <lineage>
        <taxon>Bacteria</taxon>
        <taxon>Pseudomonadati</taxon>
        <taxon>Lentisphaerota</taxon>
        <taxon>Lentisphaeria</taxon>
        <taxon>Lentisphaerales</taxon>
        <taxon>Lentisphaeraceae</taxon>
        <taxon>Lentisphaeraceae incertae sedis</taxon>
        <taxon>Candidatus Spyradenecus</taxon>
    </lineage>
</organism>
<feature type="binding site" evidence="7">
    <location>
        <position position="194"/>
    </location>
    <ligand>
        <name>NAD(+)</name>
        <dbReference type="ChEBI" id="CHEBI:57540"/>
    </ligand>
</feature>
<dbReference type="EMBL" id="DVOR01000229">
    <property type="protein sequence ID" value="HIV09872.1"/>
    <property type="molecule type" value="Genomic_DNA"/>
</dbReference>
<dbReference type="EC" id="1.1.1.23" evidence="11"/>
<evidence type="ECO:0000256" key="4">
    <source>
        <dbReference type="ARBA" id="ARBA00023002"/>
    </source>
</evidence>
<feature type="active site" description="Proton acceptor" evidence="6">
    <location>
        <position position="332"/>
    </location>
</feature>
<evidence type="ECO:0000256" key="8">
    <source>
        <dbReference type="PIRSR" id="PIRSR000099-3"/>
    </source>
</evidence>
<dbReference type="CDD" id="cd06572">
    <property type="entry name" value="Histidinol_dh"/>
    <property type="match status" value="1"/>
</dbReference>
<evidence type="ECO:0000313" key="12">
    <source>
        <dbReference type="Proteomes" id="UP000886845"/>
    </source>
</evidence>
<dbReference type="Proteomes" id="UP000886845">
    <property type="component" value="Unassembled WGS sequence"/>
</dbReference>
<protein>
    <submittedName>
        <fullName evidence="11">Histidinol dehydrogenase</fullName>
        <ecNumber evidence="11">1.1.1.23</ecNumber>
    </submittedName>
</protein>
<dbReference type="InterPro" id="IPR001692">
    <property type="entry name" value="Histidinol_DH_CS"/>
</dbReference>
<dbReference type="AlphaFoldDB" id="A0A9D1NNG0"/>
<keyword evidence="4 5" id="KW-0560">Oxidoreductase</keyword>
<reference evidence="11" key="1">
    <citation type="submission" date="2020-10" db="EMBL/GenBank/DDBJ databases">
        <authorList>
            <person name="Gilroy R."/>
        </authorList>
    </citation>
    <scope>NUCLEOTIDE SEQUENCE</scope>
    <source>
        <strain evidence="11">35461</strain>
    </source>
</reference>
<dbReference type="InterPro" id="IPR012131">
    <property type="entry name" value="Hstdl_DH"/>
</dbReference>
<feature type="binding site" evidence="8">
    <location>
        <position position="424"/>
    </location>
    <ligand>
        <name>substrate</name>
    </ligand>
</feature>
<dbReference type="Pfam" id="PF00815">
    <property type="entry name" value="Histidinol_dh"/>
    <property type="match status" value="1"/>
</dbReference>
<evidence type="ECO:0000313" key="11">
    <source>
        <dbReference type="EMBL" id="HIV09872.1"/>
    </source>
</evidence>
<dbReference type="SUPFAM" id="SSF53720">
    <property type="entry name" value="ALDH-like"/>
    <property type="match status" value="1"/>
</dbReference>
<dbReference type="GO" id="GO:0000105">
    <property type="term" value="P:L-histidine biosynthetic process"/>
    <property type="evidence" value="ECO:0007669"/>
    <property type="project" value="InterPro"/>
</dbReference>
<comment type="caution">
    <text evidence="11">The sequence shown here is derived from an EMBL/GenBank/DDBJ whole genome shotgun (WGS) entry which is preliminary data.</text>
</comment>
<dbReference type="NCBIfam" id="TIGR00069">
    <property type="entry name" value="hisD"/>
    <property type="match status" value="1"/>
</dbReference>
<feature type="binding site" evidence="9">
    <location>
        <position position="261"/>
    </location>
    <ligand>
        <name>Zn(2+)</name>
        <dbReference type="ChEBI" id="CHEBI:29105"/>
    </ligand>
</feature>
<dbReference type="PANTHER" id="PTHR21256:SF2">
    <property type="entry name" value="HISTIDINE BIOSYNTHESIS TRIFUNCTIONAL PROTEIN"/>
    <property type="match status" value="1"/>
</dbReference>
<feature type="binding site" evidence="8">
    <location>
        <position position="365"/>
    </location>
    <ligand>
        <name>substrate</name>
    </ligand>
</feature>
<dbReference type="InterPro" id="IPR016161">
    <property type="entry name" value="Ald_DH/histidinol_DH"/>
</dbReference>
<evidence type="ECO:0000256" key="7">
    <source>
        <dbReference type="PIRSR" id="PIRSR000099-2"/>
    </source>
</evidence>
<reference evidence="11" key="2">
    <citation type="journal article" date="2021" name="PeerJ">
        <title>Extensive microbial diversity within the chicken gut microbiome revealed by metagenomics and culture.</title>
        <authorList>
            <person name="Gilroy R."/>
            <person name="Ravi A."/>
            <person name="Getino M."/>
            <person name="Pursley I."/>
            <person name="Horton D.L."/>
            <person name="Alikhan N.F."/>
            <person name="Baker D."/>
            <person name="Gharbi K."/>
            <person name="Hall N."/>
            <person name="Watson M."/>
            <person name="Adriaenssens E.M."/>
            <person name="Foster-Nyarko E."/>
            <person name="Jarju S."/>
            <person name="Secka A."/>
            <person name="Antonio M."/>
            <person name="Oren A."/>
            <person name="Chaudhuri R.R."/>
            <person name="La Ragione R."/>
            <person name="Hildebrand F."/>
            <person name="Pallen M.J."/>
        </authorList>
    </citation>
    <scope>NUCLEOTIDE SEQUENCE</scope>
    <source>
        <strain evidence="11">35461</strain>
    </source>
</reference>
<dbReference type="InterPro" id="IPR022695">
    <property type="entry name" value="Histidinol_DH_monofunct"/>
</dbReference>
<proteinExistence type="inferred from homology"/>
<dbReference type="PIRSF" id="PIRSF000099">
    <property type="entry name" value="Histidinol_dh"/>
    <property type="match status" value="1"/>
</dbReference>
<dbReference type="Gene3D" id="3.40.50.1980">
    <property type="entry name" value="Nitrogenase molybdenum iron protein domain"/>
    <property type="match status" value="2"/>
</dbReference>
<evidence type="ECO:0000256" key="3">
    <source>
        <dbReference type="ARBA" id="ARBA00022833"/>
    </source>
</evidence>
<evidence type="ECO:0000256" key="9">
    <source>
        <dbReference type="PIRSR" id="PIRSR000099-4"/>
    </source>
</evidence>
<sequence length="433" mass="46094">MDFQIPILDWSPASPTPQVEAFLRRPPFDERAEAAAAKCLADIRARGLDAVLDACRAFDHADLTPEDIRVTEAELDAAEAACDEDVKTAIRQSATRVMAFAKAGLRDDWDVRTFHGGRLGERFHPMDRVGVYIPGGTAPLASTSIMTVVLAKAAGVKEIVACTPARDGKAVSAPLLHALRVAGATEVYRVGGIQSIGMMAYGAGIRPVELIAGPGNAYVTAAKRQVYGTVAIDQVAGPSEICVLADRAGNPKWIAADLLSQAEHGSGLEKSLLVTDSREFAEAVHAQVLGQLARRGRRAIIERMLANGGMLMAVVPDLEAGVLLCNRFAAEHLELQVADAEAVLPKITCAGAVFVGYWTPESAGDFVAGPSHVLPTGGAARMFSGLTAETFRRRSSFVEFTKEDLAETRKAIETFGRLEGLDGHAYAATARFE</sequence>
<feature type="binding site" evidence="7">
    <location>
        <position position="132"/>
    </location>
    <ligand>
        <name>NAD(+)</name>
        <dbReference type="ChEBI" id="CHEBI:57540"/>
    </ligand>
</feature>
<dbReference type="GO" id="GO:0004399">
    <property type="term" value="F:histidinol dehydrogenase activity"/>
    <property type="evidence" value="ECO:0007669"/>
    <property type="project" value="UniProtKB-EC"/>
</dbReference>
<name>A0A9D1NNG0_9BACT</name>
<evidence type="ECO:0000256" key="5">
    <source>
        <dbReference type="PIRNR" id="PIRNR000099"/>
    </source>
</evidence>
<keyword evidence="7" id="KW-0520">NAD</keyword>
<feature type="active site" description="Proton acceptor" evidence="6">
    <location>
        <position position="331"/>
    </location>
</feature>
<evidence type="ECO:0000256" key="10">
    <source>
        <dbReference type="RuleBase" id="RU004175"/>
    </source>
</evidence>
<dbReference type="GO" id="GO:0005829">
    <property type="term" value="C:cytosol"/>
    <property type="evidence" value="ECO:0007669"/>
    <property type="project" value="TreeGrafter"/>
</dbReference>
<dbReference type="PRINTS" id="PR00083">
    <property type="entry name" value="HOLDHDRGNASE"/>
</dbReference>
<feature type="binding site" evidence="9">
    <location>
        <position position="264"/>
    </location>
    <ligand>
        <name>Zn(2+)</name>
        <dbReference type="ChEBI" id="CHEBI:29105"/>
    </ligand>
</feature>
<evidence type="ECO:0000256" key="2">
    <source>
        <dbReference type="ARBA" id="ARBA00022723"/>
    </source>
</evidence>
<evidence type="ECO:0000256" key="6">
    <source>
        <dbReference type="PIRSR" id="PIRSR000099-1"/>
    </source>
</evidence>
<keyword evidence="2 9" id="KW-0479">Metal-binding</keyword>
<feature type="binding site" evidence="8">
    <location>
        <position position="419"/>
    </location>
    <ligand>
        <name>substrate</name>
    </ligand>
</feature>
<gene>
    <name evidence="11" type="primary">hisD</name>
    <name evidence="11" type="ORF">IAC79_07150</name>
</gene>
<evidence type="ECO:0000256" key="1">
    <source>
        <dbReference type="ARBA" id="ARBA00010178"/>
    </source>
</evidence>
<keyword evidence="3 9" id="KW-0862">Zinc</keyword>
<dbReference type="GO" id="GO:0046872">
    <property type="term" value="F:metal ion binding"/>
    <property type="evidence" value="ECO:0007669"/>
    <property type="project" value="UniProtKB-KW"/>
</dbReference>
<feature type="binding site" evidence="8">
    <location>
        <position position="332"/>
    </location>
    <ligand>
        <name>substrate</name>
    </ligand>
</feature>
<feature type="binding site" evidence="8">
    <location>
        <position position="261"/>
    </location>
    <ligand>
        <name>substrate</name>
    </ligand>
</feature>
<dbReference type="GO" id="GO:0051287">
    <property type="term" value="F:NAD binding"/>
    <property type="evidence" value="ECO:0007669"/>
    <property type="project" value="InterPro"/>
</dbReference>
<feature type="binding site" evidence="8">
    <location>
        <position position="239"/>
    </location>
    <ligand>
        <name>substrate</name>
    </ligand>
</feature>
<comment type="similarity">
    <text evidence="1 5 10">Belongs to the histidinol dehydrogenase family.</text>
</comment>
<dbReference type="Gene3D" id="1.20.5.1300">
    <property type="match status" value="1"/>
</dbReference>
<dbReference type="FunFam" id="3.40.50.1980:FF:000001">
    <property type="entry name" value="Histidinol dehydrogenase"/>
    <property type="match status" value="1"/>
</dbReference>
<feature type="binding site" evidence="7">
    <location>
        <position position="216"/>
    </location>
    <ligand>
        <name>NAD(+)</name>
        <dbReference type="ChEBI" id="CHEBI:57540"/>
    </ligand>
</feature>
<comment type="cofactor">
    <cofactor evidence="9">
        <name>Zn(2+)</name>
        <dbReference type="ChEBI" id="CHEBI:29105"/>
    </cofactor>
    <text evidence="9">Binds 1 zinc ion per subunit.</text>
</comment>
<accession>A0A9D1NNG0</accession>
<feature type="binding site" evidence="9">
    <location>
        <position position="365"/>
    </location>
    <ligand>
        <name>Zn(2+)</name>
        <dbReference type="ChEBI" id="CHEBI:29105"/>
    </ligand>
</feature>
<feature type="binding site" evidence="8">
    <location>
        <position position="264"/>
    </location>
    <ligand>
        <name>substrate</name>
    </ligand>
</feature>
<dbReference type="PANTHER" id="PTHR21256">
    <property type="entry name" value="HISTIDINOL DEHYDROGENASE HDH"/>
    <property type="match status" value="1"/>
</dbReference>